<feature type="domain" description="AAA" evidence="1">
    <location>
        <begin position="9"/>
        <end position="165"/>
    </location>
</feature>
<gene>
    <name evidence="2" type="ORF">GCM10011335_50290</name>
</gene>
<dbReference type="EMBL" id="BMJJ01000018">
    <property type="protein sequence ID" value="GGD41577.1"/>
    <property type="molecule type" value="Genomic_DNA"/>
</dbReference>
<protein>
    <submittedName>
        <fullName evidence="2">Cobyrinic acid a,c-diamide synthase</fullName>
    </submittedName>
</protein>
<accession>A0A916YE24</accession>
<dbReference type="CDD" id="cd02042">
    <property type="entry name" value="ParAB_family"/>
    <property type="match status" value="1"/>
</dbReference>
<dbReference type="Pfam" id="PF13614">
    <property type="entry name" value="AAA_31"/>
    <property type="match status" value="1"/>
</dbReference>
<comment type="caution">
    <text evidence="2">The sequence shown here is derived from an EMBL/GenBank/DDBJ whole genome shotgun (WGS) entry which is preliminary data.</text>
</comment>
<dbReference type="PANTHER" id="PTHR13696">
    <property type="entry name" value="P-LOOP CONTAINING NUCLEOSIDE TRIPHOSPHATE HYDROLASE"/>
    <property type="match status" value="1"/>
</dbReference>
<reference evidence="2" key="2">
    <citation type="submission" date="2020-09" db="EMBL/GenBank/DDBJ databases">
        <authorList>
            <person name="Sun Q."/>
            <person name="Zhou Y."/>
        </authorList>
    </citation>
    <scope>NUCLEOTIDE SEQUENCE</scope>
    <source>
        <strain evidence="2">CGMCC 1.15493</strain>
    </source>
</reference>
<dbReference type="PANTHER" id="PTHR13696:SF52">
    <property type="entry name" value="PARA FAMILY PROTEIN CT_582"/>
    <property type="match status" value="1"/>
</dbReference>
<dbReference type="SUPFAM" id="SSF52540">
    <property type="entry name" value="P-loop containing nucleoside triphosphate hydrolases"/>
    <property type="match status" value="1"/>
</dbReference>
<keyword evidence="3" id="KW-1185">Reference proteome</keyword>
<dbReference type="Proteomes" id="UP000613160">
    <property type="component" value="Unassembled WGS sequence"/>
</dbReference>
<reference evidence="2" key="1">
    <citation type="journal article" date="2014" name="Int. J. Syst. Evol. Microbiol.">
        <title>Complete genome sequence of Corynebacterium casei LMG S-19264T (=DSM 44701T), isolated from a smear-ripened cheese.</title>
        <authorList>
            <consortium name="US DOE Joint Genome Institute (JGI-PGF)"/>
            <person name="Walter F."/>
            <person name="Albersmeier A."/>
            <person name="Kalinowski J."/>
            <person name="Ruckert C."/>
        </authorList>
    </citation>
    <scope>NUCLEOTIDE SEQUENCE</scope>
    <source>
        <strain evidence="2">CGMCC 1.15493</strain>
    </source>
</reference>
<dbReference type="Gene3D" id="3.40.50.300">
    <property type="entry name" value="P-loop containing nucleotide triphosphate hydrolases"/>
    <property type="match status" value="1"/>
</dbReference>
<evidence type="ECO:0000313" key="2">
    <source>
        <dbReference type="EMBL" id="GGD41577.1"/>
    </source>
</evidence>
<organism evidence="2 3">
    <name type="scientific">Aureimonas glaciei</name>
    <dbReference type="NCBI Taxonomy" id="1776957"/>
    <lineage>
        <taxon>Bacteria</taxon>
        <taxon>Pseudomonadati</taxon>
        <taxon>Pseudomonadota</taxon>
        <taxon>Alphaproteobacteria</taxon>
        <taxon>Hyphomicrobiales</taxon>
        <taxon>Aurantimonadaceae</taxon>
        <taxon>Aureimonas</taxon>
    </lineage>
</organism>
<proteinExistence type="predicted"/>
<dbReference type="InterPro" id="IPR025669">
    <property type="entry name" value="AAA_dom"/>
</dbReference>
<name>A0A916YE24_9HYPH</name>
<dbReference type="RefSeq" id="WP_188855187.1">
    <property type="nucleotide sequence ID" value="NZ_BMJJ01000018.1"/>
</dbReference>
<dbReference type="InterPro" id="IPR050678">
    <property type="entry name" value="DNA_Partitioning_ATPase"/>
</dbReference>
<dbReference type="InterPro" id="IPR027417">
    <property type="entry name" value="P-loop_NTPase"/>
</dbReference>
<evidence type="ECO:0000259" key="1">
    <source>
        <dbReference type="Pfam" id="PF13614"/>
    </source>
</evidence>
<evidence type="ECO:0000313" key="3">
    <source>
        <dbReference type="Proteomes" id="UP000613160"/>
    </source>
</evidence>
<sequence length="264" mass="28189">MTGAAMPIHVIAVANCKGGTGKTTTAVNVAAELARSGLRVLLVDFDPQGHAGLGFGIRAEKGAPTAHDLLRGGLADPSDAICLTAVEGVDVLPSDRTFRNLSADDDPSAFLEALHGLRNRYDVAVVDTPPAAETPMRVALGAANTVLIPTQLNHLAHDGLQQLFRLLFAGAVGPNPGAATFAIVPVQVDMRLRLQQQILAELLFEFGHNRIFRGIRTDVALAEAFGSRCPVRHYRPQTRGAVDYTLLVQDILHFWPIAGGRREA</sequence>
<dbReference type="AlphaFoldDB" id="A0A916YE24"/>